<protein>
    <recommendedName>
        <fullName evidence="4">Reverse transcriptase Ty1/copia-type domain-containing protein</fullName>
    </recommendedName>
</protein>
<dbReference type="EMBL" id="PGOL01000853">
    <property type="protein sequence ID" value="PKI64098.1"/>
    <property type="molecule type" value="Genomic_DNA"/>
</dbReference>
<evidence type="ECO:0008006" key="4">
    <source>
        <dbReference type="Google" id="ProtNLM"/>
    </source>
</evidence>
<evidence type="ECO:0000256" key="1">
    <source>
        <dbReference type="SAM" id="MobiDB-lite"/>
    </source>
</evidence>
<sequence length="185" mass="20552">MDDNVITFTGRLVAKVKEFGFIKNEDEPYFYKKVSGSALVFLMLYLDGILPIENDVLSLQSVKNWLGMCFSMKDLGEVLQRKLKRKEGSGLPIGSPNPESTWNLRLNPVDSRLGSSISDPDLSTEVASGLCGYQRPRWRGQGRRLAAPTPPLRSPTSSVGTGDLGRGVGVTDWQPRPLFRFQFSL</sequence>
<dbReference type="AlphaFoldDB" id="A0A2I0K6C9"/>
<evidence type="ECO:0000313" key="2">
    <source>
        <dbReference type="EMBL" id="PKI64098.1"/>
    </source>
</evidence>
<comment type="caution">
    <text evidence="2">The sequence shown here is derived from an EMBL/GenBank/DDBJ whole genome shotgun (WGS) entry which is preliminary data.</text>
</comment>
<dbReference type="Proteomes" id="UP000233551">
    <property type="component" value="Unassembled WGS sequence"/>
</dbReference>
<dbReference type="STRING" id="22663.A0A2I0K6C9"/>
<organism evidence="2 3">
    <name type="scientific">Punica granatum</name>
    <name type="common">Pomegranate</name>
    <dbReference type="NCBI Taxonomy" id="22663"/>
    <lineage>
        <taxon>Eukaryota</taxon>
        <taxon>Viridiplantae</taxon>
        <taxon>Streptophyta</taxon>
        <taxon>Embryophyta</taxon>
        <taxon>Tracheophyta</taxon>
        <taxon>Spermatophyta</taxon>
        <taxon>Magnoliopsida</taxon>
        <taxon>eudicotyledons</taxon>
        <taxon>Gunneridae</taxon>
        <taxon>Pentapetalae</taxon>
        <taxon>rosids</taxon>
        <taxon>malvids</taxon>
        <taxon>Myrtales</taxon>
        <taxon>Lythraceae</taxon>
        <taxon>Punica</taxon>
    </lineage>
</organism>
<reference evidence="2 3" key="1">
    <citation type="submission" date="2017-11" db="EMBL/GenBank/DDBJ databases">
        <title>De-novo sequencing of pomegranate (Punica granatum L.) genome.</title>
        <authorList>
            <person name="Akparov Z."/>
            <person name="Amiraslanov A."/>
            <person name="Hajiyeva S."/>
            <person name="Abbasov M."/>
            <person name="Kaur K."/>
            <person name="Hamwieh A."/>
            <person name="Solovyev V."/>
            <person name="Salamov A."/>
            <person name="Braich B."/>
            <person name="Kosarev P."/>
            <person name="Mahmoud A."/>
            <person name="Hajiyev E."/>
            <person name="Babayeva S."/>
            <person name="Izzatullayeva V."/>
            <person name="Mammadov A."/>
            <person name="Mammadov A."/>
            <person name="Sharifova S."/>
            <person name="Ojaghi J."/>
            <person name="Eynullazada K."/>
            <person name="Bayramov B."/>
            <person name="Abdulazimova A."/>
            <person name="Shahmuradov I."/>
        </authorList>
    </citation>
    <scope>NUCLEOTIDE SEQUENCE [LARGE SCALE GENOMIC DNA]</scope>
    <source>
        <strain evidence="3">cv. AG2017</strain>
        <tissue evidence="2">Leaf</tissue>
    </source>
</reference>
<feature type="region of interest" description="Disordered" evidence="1">
    <location>
        <begin position="142"/>
        <end position="167"/>
    </location>
</feature>
<accession>A0A2I0K6C9</accession>
<proteinExistence type="predicted"/>
<keyword evidence="3" id="KW-1185">Reference proteome</keyword>
<gene>
    <name evidence="2" type="ORF">CRG98_015542</name>
</gene>
<evidence type="ECO:0000313" key="3">
    <source>
        <dbReference type="Proteomes" id="UP000233551"/>
    </source>
</evidence>
<name>A0A2I0K6C9_PUNGR</name>